<evidence type="ECO:0000313" key="3">
    <source>
        <dbReference type="EMBL" id="KZT28131.1"/>
    </source>
</evidence>
<feature type="signal peptide" evidence="1">
    <location>
        <begin position="1"/>
        <end position="17"/>
    </location>
</feature>
<dbReference type="Gene3D" id="3.40.50.1820">
    <property type="entry name" value="alpha/beta hydrolase"/>
    <property type="match status" value="1"/>
</dbReference>
<dbReference type="InParanoid" id="A0A165UGP4"/>
<dbReference type="Proteomes" id="UP000076761">
    <property type="component" value="Unassembled WGS sequence"/>
</dbReference>
<feature type="domain" description="Carboxylesterase type B" evidence="2">
    <location>
        <begin position="20"/>
        <end position="521"/>
    </location>
</feature>
<dbReference type="EMBL" id="KV425559">
    <property type="protein sequence ID" value="KZT28131.1"/>
    <property type="molecule type" value="Genomic_DNA"/>
</dbReference>
<accession>A0A165UGP4</accession>
<evidence type="ECO:0000256" key="1">
    <source>
        <dbReference type="SAM" id="SignalP"/>
    </source>
</evidence>
<dbReference type="SUPFAM" id="SSF53474">
    <property type="entry name" value="alpha/beta-Hydrolases"/>
    <property type="match status" value="1"/>
</dbReference>
<sequence length="535" mass="57984">MVFSLRIWALLVASVVAVDPLVDVDYAQYLGTARPGGVTDWLGIRYAAPPLADLRFAAPQDPLPAGGVQVADQHGLICLSTPGDPNDTTTSEDCLFLDVYAPSSATNSSKLPVYFFIQGGGFSTNSNANYNGTGLIEASGMNIVVVNFNYRVGPYGFLASQEVVEGGSLNNGLWDQRKALEWVKKYIGRFGGDPDHVVMGGDSAGAASITYHLTAFGGRNDGLFHAVAAESQNFATLLTPELSQYQYNNLVIRAGCTSAPDTLACLRNLTTAGLQTININTVSPGAQYAPLYMYGPTIDGALVPDFTYRLFANGSFIRVPAIFGDDTNEGTKFVYNTTNTIADSNAFIQAQFPSITLQQLAAINSIYPETNETFPKAPNAGQYWRQASNVYGEIRYICPGIFISSALQRAGIPGSWNYHYNVEDPTQVAKGYGVPHTVEVNAIWGPQYVSGTPPASYLTTNAQVVPVMQGYWTSFIRSFDPNTYRYPGSAEWSTWGEQGYQRLLIQSNGTTVEMVPEAQQTRCAYLSSIGINIRQ</sequence>
<feature type="chain" id="PRO_5007867603" evidence="1">
    <location>
        <begin position="18"/>
        <end position="535"/>
    </location>
</feature>
<protein>
    <submittedName>
        <fullName evidence="3">Putative triacylglycerol lipase</fullName>
    </submittedName>
</protein>
<dbReference type="InterPro" id="IPR029058">
    <property type="entry name" value="AB_hydrolase_fold"/>
</dbReference>
<dbReference type="PROSITE" id="PS00941">
    <property type="entry name" value="CARBOXYLESTERASE_B_2"/>
    <property type="match status" value="1"/>
</dbReference>
<dbReference type="InterPro" id="IPR050309">
    <property type="entry name" value="Type-B_Carboxylest/Lipase"/>
</dbReference>
<proteinExistence type="predicted"/>
<dbReference type="STRING" id="1314782.A0A165UGP4"/>
<organism evidence="3 4">
    <name type="scientific">Neolentinus lepideus HHB14362 ss-1</name>
    <dbReference type="NCBI Taxonomy" id="1314782"/>
    <lineage>
        <taxon>Eukaryota</taxon>
        <taxon>Fungi</taxon>
        <taxon>Dikarya</taxon>
        <taxon>Basidiomycota</taxon>
        <taxon>Agaricomycotina</taxon>
        <taxon>Agaricomycetes</taxon>
        <taxon>Gloeophyllales</taxon>
        <taxon>Gloeophyllaceae</taxon>
        <taxon>Neolentinus</taxon>
    </lineage>
</organism>
<gene>
    <name evidence="3" type="ORF">NEOLEDRAFT_1176280</name>
</gene>
<dbReference type="Pfam" id="PF00135">
    <property type="entry name" value="COesterase"/>
    <property type="match status" value="1"/>
</dbReference>
<dbReference type="AlphaFoldDB" id="A0A165UGP4"/>
<keyword evidence="4" id="KW-1185">Reference proteome</keyword>
<name>A0A165UGP4_9AGAM</name>
<dbReference type="OrthoDB" id="408631at2759"/>
<evidence type="ECO:0000313" key="4">
    <source>
        <dbReference type="Proteomes" id="UP000076761"/>
    </source>
</evidence>
<dbReference type="PANTHER" id="PTHR11559">
    <property type="entry name" value="CARBOXYLESTERASE"/>
    <property type="match status" value="1"/>
</dbReference>
<keyword evidence="1" id="KW-0732">Signal</keyword>
<dbReference type="FunFam" id="3.40.50.1820:FF:000316">
    <property type="entry name" value="Carboxylic ester hydrolase"/>
    <property type="match status" value="1"/>
</dbReference>
<evidence type="ECO:0000259" key="2">
    <source>
        <dbReference type="Pfam" id="PF00135"/>
    </source>
</evidence>
<dbReference type="InterPro" id="IPR002018">
    <property type="entry name" value="CarbesteraseB"/>
</dbReference>
<reference evidence="3 4" key="1">
    <citation type="journal article" date="2016" name="Mol. Biol. Evol.">
        <title>Comparative Genomics of Early-Diverging Mushroom-Forming Fungi Provides Insights into the Origins of Lignocellulose Decay Capabilities.</title>
        <authorList>
            <person name="Nagy L.G."/>
            <person name="Riley R."/>
            <person name="Tritt A."/>
            <person name="Adam C."/>
            <person name="Daum C."/>
            <person name="Floudas D."/>
            <person name="Sun H."/>
            <person name="Yadav J.S."/>
            <person name="Pangilinan J."/>
            <person name="Larsson K.H."/>
            <person name="Matsuura K."/>
            <person name="Barry K."/>
            <person name="Labutti K."/>
            <person name="Kuo R."/>
            <person name="Ohm R.A."/>
            <person name="Bhattacharya S.S."/>
            <person name="Shirouzu T."/>
            <person name="Yoshinaga Y."/>
            <person name="Martin F.M."/>
            <person name="Grigoriev I.V."/>
            <person name="Hibbett D.S."/>
        </authorList>
    </citation>
    <scope>NUCLEOTIDE SEQUENCE [LARGE SCALE GENOMIC DNA]</scope>
    <source>
        <strain evidence="3 4">HHB14362 ss-1</strain>
    </source>
</reference>
<dbReference type="InterPro" id="IPR019819">
    <property type="entry name" value="Carboxylesterase_B_CS"/>
</dbReference>
<dbReference type="ESTHER" id="9homo-a0a165ugp4">
    <property type="family name" value="Fungal_carboxylesterase_lipase"/>
</dbReference>